<accession>G0P5S2</accession>
<protein>
    <submittedName>
        <fullName evidence="1">Uncharacterized protein</fullName>
    </submittedName>
</protein>
<reference evidence="2" key="1">
    <citation type="submission" date="2011-07" db="EMBL/GenBank/DDBJ databases">
        <authorList>
            <consortium name="Caenorhabditis brenneri Sequencing and Analysis Consortium"/>
            <person name="Wilson R.K."/>
        </authorList>
    </citation>
    <scope>NUCLEOTIDE SEQUENCE [LARGE SCALE GENOMIC DNA]</scope>
    <source>
        <strain evidence="2">PB2801</strain>
    </source>
</reference>
<dbReference type="HOGENOM" id="CLU_3260996_0_0_1"/>
<proteinExistence type="predicted"/>
<evidence type="ECO:0000313" key="1">
    <source>
        <dbReference type="EMBL" id="EGT46055.1"/>
    </source>
</evidence>
<keyword evidence="2" id="KW-1185">Reference proteome</keyword>
<dbReference type="Proteomes" id="UP000008068">
    <property type="component" value="Unassembled WGS sequence"/>
</dbReference>
<dbReference type="InParanoid" id="G0P5S2"/>
<organism evidence="2">
    <name type="scientific">Caenorhabditis brenneri</name>
    <name type="common">Nematode worm</name>
    <dbReference type="NCBI Taxonomy" id="135651"/>
    <lineage>
        <taxon>Eukaryota</taxon>
        <taxon>Metazoa</taxon>
        <taxon>Ecdysozoa</taxon>
        <taxon>Nematoda</taxon>
        <taxon>Chromadorea</taxon>
        <taxon>Rhabditida</taxon>
        <taxon>Rhabditina</taxon>
        <taxon>Rhabditomorpha</taxon>
        <taxon>Rhabditoidea</taxon>
        <taxon>Rhabditidae</taxon>
        <taxon>Peloderinae</taxon>
        <taxon>Caenorhabditis</taxon>
    </lineage>
</organism>
<dbReference type="EMBL" id="GL380088">
    <property type="protein sequence ID" value="EGT46055.1"/>
    <property type="molecule type" value="Genomic_DNA"/>
</dbReference>
<gene>
    <name evidence="1" type="ORF">CAEBREN_32080</name>
</gene>
<dbReference type="AlphaFoldDB" id="G0P5S2"/>
<sequence length="42" mass="5075">MTLMRKYVSSDVQKRLYEFDQDGGGCVKHWLENDPIFKRIRN</sequence>
<evidence type="ECO:0000313" key="2">
    <source>
        <dbReference type="Proteomes" id="UP000008068"/>
    </source>
</evidence>
<name>G0P5S2_CAEBE</name>